<accession>A0A6G9QK15</accession>
<keyword evidence="1" id="KW-0175">Coiled coil</keyword>
<dbReference type="EMBL" id="CP050313">
    <property type="protein sequence ID" value="QIR14405.1"/>
    <property type="molecule type" value="Genomic_DNA"/>
</dbReference>
<sequence>MKFNLKALPLAISIALVPTAVFANETTDEKIEKLEQQVATLQAQQTKNLTEKFSFNGFISGAYISSNNSAGYNNATTSSDFSQDSKIGFQGTFNISNQTQAVLQLMMKGENNWDVEAEWAYLSHRFDNGIKIRGGKLRLPLFMYSDYLDVGHAQPFARPPAEVYDQVSFTSYTGGDISYDVEFEDSTLTFQGFGGESIIDNKTSDIELSNIAGLNANWTDLTWTVRGVYGYGNLGGFLLDNTGSPFLTIDDEKSTFLGFGGGYDNGAFLAIAEWTQVEVNGLLPDMESAYLTLGYRINTFTPYVTVAYSKSTDDNERAALPPQLGIPLSLGLNEKRNAYSVGLRWDALDNVALKFDVTYANDFGDTSGGLSGNSFNPSTGEFMLDDTLVYTVKFDAVF</sequence>
<dbReference type="Gene3D" id="2.40.160.10">
    <property type="entry name" value="Porin"/>
    <property type="match status" value="1"/>
</dbReference>
<keyword evidence="2" id="KW-0732">Signal</keyword>
<dbReference type="Proteomes" id="UP000502608">
    <property type="component" value="Chromosome"/>
</dbReference>
<feature type="signal peptide" evidence="2">
    <location>
        <begin position="1"/>
        <end position="23"/>
    </location>
</feature>
<feature type="chain" id="PRO_5026016930" evidence="2">
    <location>
        <begin position="24"/>
        <end position="398"/>
    </location>
</feature>
<dbReference type="RefSeq" id="WP_167677130.1">
    <property type="nucleotide sequence ID" value="NZ_CP050313.1"/>
</dbReference>
<dbReference type="GO" id="GO:0015288">
    <property type="term" value="F:porin activity"/>
    <property type="evidence" value="ECO:0007669"/>
    <property type="project" value="InterPro"/>
</dbReference>
<dbReference type="GO" id="GO:0016020">
    <property type="term" value="C:membrane"/>
    <property type="evidence" value="ECO:0007669"/>
    <property type="project" value="InterPro"/>
</dbReference>
<evidence type="ECO:0000256" key="1">
    <source>
        <dbReference type="SAM" id="Coils"/>
    </source>
</evidence>
<evidence type="ECO:0000313" key="4">
    <source>
        <dbReference type="Proteomes" id="UP000502608"/>
    </source>
</evidence>
<protein>
    <submittedName>
        <fullName evidence="3">Uncharacterized protein</fullName>
    </submittedName>
</protein>
<dbReference type="SUPFAM" id="SSF56935">
    <property type="entry name" value="Porins"/>
    <property type="match status" value="1"/>
</dbReference>
<evidence type="ECO:0000256" key="2">
    <source>
        <dbReference type="SAM" id="SignalP"/>
    </source>
</evidence>
<dbReference type="KEGG" id="saes:HBH39_07830"/>
<name>A0A6G9QK15_9GAMM</name>
<gene>
    <name evidence="3" type="ORF">HBH39_07830</name>
</gene>
<feature type="coiled-coil region" evidence="1">
    <location>
        <begin position="24"/>
        <end position="51"/>
    </location>
</feature>
<dbReference type="AlphaFoldDB" id="A0A6G9QK15"/>
<reference evidence="3 4" key="1">
    <citation type="submission" date="2020-03" db="EMBL/GenBank/DDBJ databases">
        <title>Complete genome sequence of Shewanella sp.</title>
        <authorList>
            <person name="Kim Y.-S."/>
            <person name="Kim S.-J."/>
            <person name="Jung H.-K."/>
            <person name="Kim K.-H."/>
        </authorList>
    </citation>
    <scope>NUCLEOTIDE SEQUENCE [LARGE SCALE GENOMIC DNA]</scope>
    <source>
        <strain evidence="3 4">PN3F2</strain>
    </source>
</reference>
<organism evidence="3 4">
    <name type="scientific">Shewanella aestuarii</name>
    <dbReference type="NCBI Taxonomy" id="1028752"/>
    <lineage>
        <taxon>Bacteria</taxon>
        <taxon>Pseudomonadati</taxon>
        <taxon>Pseudomonadota</taxon>
        <taxon>Gammaproteobacteria</taxon>
        <taxon>Alteromonadales</taxon>
        <taxon>Shewanellaceae</taxon>
        <taxon>Shewanella</taxon>
    </lineage>
</organism>
<evidence type="ECO:0000313" key="3">
    <source>
        <dbReference type="EMBL" id="QIR14405.1"/>
    </source>
</evidence>
<proteinExistence type="predicted"/>
<dbReference type="InterPro" id="IPR023614">
    <property type="entry name" value="Porin_dom_sf"/>
</dbReference>
<keyword evidence="4" id="KW-1185">Reference proteome</keyword>